<organism evidence="1 2">
    <name type="scientific">Rattus norvegicus</name>
    <name type="common">Rat</name>
    <dbReference type="NCBI Taxonomy" id="10116"/>
    <lineage>
        <taxon>Eukaryota</taxon>
        <taxon>Metazoa</taxon>
        <taxon>Chordata</taxon>
        <taxon>Craniata</taxon>
        <taxon>Vertebrata</taxon>
        <taxon>Euteleostomi</taxon>
        <taxon>Mammalia</taxon>
        <taxon>Eutheria</taxon>
        <taxon>Euarchontoglires</taxon>
        <taxon>Glires</taxon>
        <taxon>Rodentia</taxon>
        <taxon>Myomorpha</taxon>
        <taxon>Muroidea</taxon>
        <taxon>Muridae</taxon>
        <taxon>Murinae</taxon>
        <taxon>Rattus</taxon>
    </lineage>
</organism>
<protein>
    <submittedName>
        <fullName evidence="1">RCG60551</fullName>
    </submittedName>
</protein>
<dbReference type="EMBL" id="CH473988">
    <property type="protein sequence ID" value="EDL97261.1"/>
    <property type="molecule type" value="Genomic_DNA"/>
</dbReference>
<reference evidence="2" key="1">
    <citation type="submission" date="2005-09" db="EMBL/GenBank/DDBJ databases">
        <authorList>
            <person name="Mural R.J."/>
            <person name="Li P.W."/>
            <person name="Adams M.D."/>
            <person name="Amanatides P.G."/>
            <person name="Baden-Tillson H."/>
            <person name="Barnstead M."/>
            <person name="Chin S.H."/>
            <person name="Dew I."/>
            <person name="Evans C.A."/>
            <person name="Ferriera S."/>
            <person name="Flanigan M."/>
            <person name="Fosler C."/>
            <person name="Glodek A."/>
            <person name="Gu Z."/>
            <person name="Holt R.A."/>
            <person name="Jennings D."/>
            <person name="Kraft C.L."/>
            <person name="Lu F."/>
            <person name="Nguyen T."/>
            <person name="Nusskern D.R."/>
            <person name="Pfannkoch C.M."/>
            <person name="Sitter C."/>
            <person name="Sutton G.G."/>
            <person name="Venter J.C."/>
            <person name="Wang Z."/>
            <person name="Woodage T."/>
            <person name="Zheng X.H."/>
            <person name="Zhong F."/>
        </authorList>
    </citation>
    <scope>NUCLEOTIDE SEQUENCE [LARGE SCALE GENOMIC DNA]</scope>
    <source>
        <strain>BN</strain>
        <strain evidence="2">Sprague-Dawley</strain>
    </source>
</reference>
<dbReference type="Proteomes" id="UP000234681">
    <property type="component" value="Chromosome 20"/>
</dbReference>
<sequence>MPILTENFPGDIKYFPHLISEAREETQMESSAYYKLETAVFHQGSPCKKCIGPLMTL</sequence>
<evidence type="ECO:0000313" key="1">
    <source>
        <dbReference type="EMBL" id="EDL97261.1"/>
    </source>
</evidence>
<proteinExistence type="predicted"/>
<dbReference type="AlphaFoldDB" id="A6JKP5"/>
<name>A6JKP5_RAT</name>
<accession>A6JKP5</accession>
<evidence type="ECO:0000313" key="2">
    <source>
        <dbReference type="Proteomes" id="UP000234681"/>
    </source>
</evidence>
<gene>
    <name evidence="1" type="ORF">rCG_60551</name>
</gene>